<dbReference type="InterPro" id="IPR036188">
    <property type="entry name" value="FAD/NAD-bd_sf"/>
</dbReference>
<comment type="caution">
    <text evidence="1">The sequence shown here is derived from an EMBL/GenBank/DDBJ whole genome shotgun (WGS) entry which is preliminary data.</text>
</comment>
<proteinExistence type="predicted"/>
<reference evidence="2" key="1">
    <citation type="submission" date="2024-06" db="EMBL/GenBank/DDBJ databases">
        <title>Multi-omics analyses provide insights into the biosynthesis of the anticancer antibiotic pleurotin in Hohenbuehelia grisea.</title>
        <authorList>
            <person name="Weaver J.A."/>
            <person name="Alberti F."/>
        </authorList>
    </citation>
    <scope>NUCLEOTIDE SEQUENCE [LARGE SCALE GENOMIC DNA]</scope>
    <source>
        <strain evidence="2">T-177</strain>
    </source>
</reference>
<accession>A0ABR3JS07</accession>
<dbReference type="EMBL" id="JASNQZ010000003">
    <property type="protein sequence ID" value="KAL0958640.1"/>
    <property type="molecule type" value="Genomic_DNA"/>
</dbReference>
<dbReference type="Gene3D" id="3.30.560.10">
    <property type="entry name" value="Glucose Oxidase, domain 3"/>
    <property type="match status" value="1"/>
</dbReference>
<dbReference type="Gene3D" id="3.50.50.60">
    <property type="entry name" value="FAD/NAD(P)-binding domain"/>
    <property type="match status" value="1"/>
</dbReference>
<protein>
    <submittedName>
        <fullName evidence="1">Uncharacterized protein</fullName>
    </submittedName>
</protein>
<evidence type="ECO:0000313" key="2">
    <source>
        <dbReference type="Proteomes" id="UP001556367"/>
    </source>
</evidence>
<sequence>MQSIHSELAEGYRFVSGNKLAEEAQESFRFVLQALLMVVLSSDDEPKLVSLSPCQLAPLQPQGTGVVWCRKLDAVGVQPVLDVATVGENLADHAHSWANAFTKASTTKDILLQNPAFAAEQQAFWLKNRTGLLTALSTSLGVAAPSDIFTESELANLIKTAQANMTTYAQQFSDGNSQL</sequence>
<keyword evidence="2" id="KW-1185">Reference proteome</keyword>
<name>A0ABR3JS07_9AGAR</name>
<gene>
    <name evidence="1" type="ORF">HGRIS_013977</name>
</gene>
<dbReference type="Proteomes" id="UP001556367">
    <property type="component" value="Unassembled WGS sequence"/>
</dbReference>
<organism evidence="1 2">
    <name type="scientific">Hohenbuehelia grisea</name>
    <dbReference type="NCBI Taxonomy" id="104357"/>
    <lineage>
        <taxon>Eukaryota</taxon>
        <taxon>Fungi</taxon>
        <taxon>Dikarya</taxon>
        <taxon>Basidiomycota</taxon>
        <taxon>Agaricomycotina</taxon>
        <taxon>Agaricomycetes</taxon>
        <taxon>Agaricomycetidae</taxon>
        <taxon>Agaricales</taxon>
        <taxon>Pleurotineae</taxon>
        <taxon>Pleurotaceae</taxon>
        <taxon>Hohenbuehelia</taxon>
    </lineage>
</organism>
<evidence type="ECO:0000313" key="1">
    <source>
        <dbReference type="EMBL" id="KAL0958640.1"/>
    </source>
</evidence>